<geneLocation type="plasmid" evidence="4">
    <name>pboct2</name>
</geneLocation>
<dbReference type="Gene3D" id="3.20.20.190">
    <property type="entry name" value="Phosphatidylinositol (PI) phosphodiesterase"/>
    <property type="match status" value="1"/>
</dbReference>
<dbReference type="RefSeq" id="WP_171978406.1">
    <property type="nucleotide sequence ID" value="NZ_CAWOXK010000003.1"/>
</dbReference>
<dbReference type="Pfam" id="PF13699">
    <property type="entry name" value="eCIS_core"/>
    <property type="match status" value="1"/>
</dbReference>
<accession>A0A856MT17</accession>
<name>A0A856MT17_9CYAN</name>
<evidence type="ECO:0000313" key="3">
    <source>
        <dbReference type="EMBL" id="QDL12767.1"/>
    </source>
</evidence>
<reference evidence="3 4" key="1">
    <citation type="submission" date="2018-06" db="EMBL/GenBank/DDBJ databases">
        <title>Comparative genomics of Brasilonema spp. strains.</title>
        <authorList>
            <person name="Alvarenga D.O."/>
            <person name="Fiore M.F."/>
            <person name="Varani A.M."/>
        </authorList>
    </citation>
    <scope>NUCLEOTIDE SEQUENCE [LARGE SCALE GENOMIC DNA]</scope>
    <source>
        <strain evidence="3 4">CENA114</strain>
        <plasmid evidence="4">pboct2</plasmid>
    </source>
</reference>
<dbReference type="EMBL" id="CP030120">
    <property type="protein sequence ID" value="QDL12767.1"/>
    <property type="molecule type" value="Genomic_DNA"/>
</dbReference>
<feature type="region of interest" description="Disordered" evidence="1">
    <location>
        <begin position="1"/>
        <end position="21"/>
    </location>
</feature>
<dbReference type="InterPro" id="IPR025295">
    <property type="entry name" value="eCIS_core_dom"/>
</dbReference>
<sequence>MNKRLHIHKHKKADSFASNPVRSQFQSRPFIAQAQPQSDKPLSQRETENQEFQQHQVEATKLKLHAKYRTITPEGQERLTVLQAKMSGLLHRRLQHASSNGSNFANIPISRPDVPSKLAVQTKLTIGEPGDKYEQEADRVAAQIVKQINAPVSGQAGQNVQREEISEEEKDLQMKPMLQLKAAEGEMTATAGLETAINQARGGGQPLADNVRKPMEQFLGADFSRVKVHTDTKADQLSRAIQARAFTTRQDVFFGKGEYNPASREGQKLIFHEVAHVAQQNGSAVQRSQSQVTEKSPPTAVTLAESAFGADTSGVKVHTDAKSDQLNKSIQLRTHSTNTLVQKRGKNDEITETELHKKVSENPELWYSENPELWVGFEGIKLSERLKEKNVRKVNRISGLIKKKFPRDPNGIRAAQILDQFIKTKKPPNIRSIPMEKALPPELHPTGVELNRLIGLALNVIYPKDVQEVKDWWANYTRQWKALEEDQKLKVIAHRGDGATFDKMGEKMDRREFNTLYYHQNENSSQSTDKFLRAWSCPTTFLSGIECDVRNTRDMIPYVTHTEDVQGIGLQEINLPPDFISDIAMLYSDQIPERFLTLEQWLHQINFFINSLGGPNALQFQALREQQLRGENEYFDKKNRLRIEIEMKAPQMGDQDVKVAKNHWQPTNKVVSQFLKNTVNSGFYDIAMFNNTAVPFSIKKDASKKTYLSQVTFGAGGSAGKEYGIREWRIGLHLTGTIKAIEQGKGDGKIITISPGLEHPGIYQDRQLQPSGWANSYTDMTIEQAIQSVRYDMIREAIERRKREKNKGPLSLHVLTDHGNLGAQQLKTRGLAVGHNYEEVLALWNSQNLAYHYPGAYGKDLFYLLLNTGLQPTKQEVRAVMLRHPDKI</sequence>
<dbReference type="KEGG" id="bsen:DP114_34025"/>
<gene>
    <name evidence="3" type="ORF">DP114_34025</name>
</gene>
<dbReference type="AlphaFoldDB" id="A0A856MT17"/>
<keyword evidence="3" id="KW-0614">Plasmid</keyword>
<evidence type="ECO:0000256" key="1">
    <source>
        <dbReference type="SAM" id="MobiDB-lite"/>
    </source>
</evidence>
<organism evidence="3 4">
    <name type="scientific">Brasilonema sennae CENA114</name>
    <dbReference type="NCBI Taxonomy" id="415709"/>
    <lineage>
        <taxon>Bacteria</taxon>
        <taxon>Bacillati</taxon>
        <taxon>Cyanobacteriota</taxon>
        <taxon>Cyanophyceae</taxon>
        <taxon>Nostocales</taxon>
        <taxon>Scytonemataceae</taxon>
        <taxon>Brasilonema</taxon>
        <taxon>Bromeliae group (in: Brasilonema)</taxon>
    </lineage>
</organism>
<feature type="domain" description="eCIS core" evidence="2">
    <location>
        <begin position="206"/>
        <end position="282"/>
    </location>
</feature>
<feature type="compositionally biased region" description="Basic residues" evidence="1">
    <location>
        <begin position="1"/>
        <end position="12"/>
    </location>
</feature>
<dbReference type="SUPFAM" id="SSF51695">
    <property type="entry name" value="PLC-like phosphodiesterases"/>
    <property type="match status" value="1"/>
</dbReference>
<evidence type="ECO:0000313" key="4">
    <source>
        <dbReference type="Proteomes" id="UP000503129"/>
    </source>
</evidence>
<dbReference type="GO" id="GO:0008081">
    <property type="term" value="F:phosphoric diester hydrolase activity"/>
    <property type="evidence" value="ECO:0007669"/>
    <property type="project" value="InterPro"/>
</dbReference>
<proteinExistence type="predicted"/>
<protein>
    <recommendedName>
        <fullName evidence="2">eCIS core domain-containing protein</fullName>
    </recommendedName>
</protein>
<dbReference type="InterPro" id="IPR017946">
    <property type="entry name" value="PLC-like_Pdiesterase_TIM-brl"/>
</dbReference>
<keyword evidence="4" id="KW-1185">Reference proteome</keyword>
<dbReference type="GO" id="GO:0006629">
    <property type="term" value="P:lipid metabolic process"/>
    <property type="evidence" value="ECO:0007669"/>
    <property type="project" value="InterPro"/>
</dbReference>
<evidence type="ECO:0000259" key="2">
    <source>
        <dbReference type="Pfam" id="PF13699"/>
    </source>
</evidence>
<dbReference type="Proteomes" id="UP000503129">
    <property type="component" value="Plasmid pBOCT2"/>
</dbReference>